<proteinExistence type="predicted"/>
<dbReference type="RefSeq" id="WP_270167334.1">
    <property type="nucleotide sequence ID" value="NZ_CP089391.1"/>
</dbReference>
<sequence>MTRTNAHFIAIVALVVAVHTWPAPGRAGDEMSTAEEPANDIALSPDSLIPREDWKRRVDDARNRAEQVRRFNAPRRMVQPDPPEKIATQRALSDDTLQPEDIVSTDKGFLLFRGRAGADGQNADFVPIAPR</sequence>
<dbReference type="Proteomes" id="UP001179614">
    <property type="component" value="Chromosome"/>
</dbReference>
<name>A0ABY7MTK5_9BRAD</name>
<dbReference type="EMBL" id="CP089391">
    <property type="protein sequence ID" value="WBL80290.1"/>
    <property type="molecule type" value="Genomic_DNA"/>
</dbReference>
<keyword evidence="2" id="KW-1185">Reference proteome</keyword>
<accession>A0ABY7MTK5</accession>
<evidence type="ECO:0000313" key="1">
    <source>
        <dbReference type="EMBL" id="WBL80290.1"/>
    </source>
</evidence>
<organism evidence="1 2">
    <name type="scientific">Bradyrhizobium xenonodulans</name>
    <dbReference type="NCBI Taxonomy" id="2736875"/>
    <lineage>
        <taxon>Bacteria</taxon>
        <taxon>Pseudomonadati</taxon>
        <taxon>Pseudomonadota</taxon>
        <taxon>Alphaproteobacteria</taxon>
        <taxon>Hyphomicrobiales</taxon>
        <taxon>Nitrobacteraceae</taxon>
        <taxon>Bradyrhizobium</taxon>
    </lineage>
</organism>
<protein>
    <submittedName>
        <fullName evidence="1">Uncharacterized protein</fullName>
    </submittedName>
</protein>
<reference evidence="1" key="1">
    <citation type="submission" date="2021-12" db="EMBL/GenBank/DDBJ databases">
        <title>Bradyrhizobium xenonodulans sp. nov.</title>
        <authorList>
            <person name="Claassens R."/>
            <person name="Venter S.N."/>
            <person name="Beukes C.W."/>
            <person name="Stepkowski T."/>
            <person name="Steenkamp E.T."/>
        </authorList>
    </citation>
    <scope>NUCLEOTIDE SEQUENCE</scope>
    <source>
        <strain evidence="1">14AB</strain>
    </source>
</reference>
<evidence type="ECO:0000313" key="2">
    <source>
        <dbReference type="Proteomes" id="UP001179614"/>
    </source>
</evidence>
<gene>
    <name evidence="1" type="ORF">I3J27_07660</name>
</gene>